<sequence length="256" mass="29144">MEFGKTLSARSVDVSKAVNQFCQHIMDAKKADETQRVEDALWHSWKELSRVVAETKPEDQDPIVEFLKRLRNGDGGDSELQVWGCGTTLKELPLLGSAIRDVWNEAPDERSPPEMDDAWVNRNAFAARATAAAKPGDSMDYSLYSIWSLRDTLEDVPPEEELKPAAAKAAAMWMIYASRELWQRAVDRQTYEGKSARAGDSDPLNGKDWNGHSKERWEFWIRAFEKRKDLSNDEETKMVLQKALRRMSQAEHGSDP</sequence>
<dbReference type="InParanoid" id="K1X0U8"/>
<dbReference type="OrthoDB" id="3350591at2759"/>
<dbReference type="Pfam" id="PF12311">
    <property type="entry name" value="DUF3632"/>
    <property type="match status" value="1"/>
</dbReference>
<reference evidence="1 2" key="1">
    <citation type="journal article" date="2012" name="BMC Genomics">
        <title>Sequencing the genome of Marssonina brunnea reveals fungus-poplar co-evolution.</title>
        <authorList>
            <person name="Zhu S."/>
            <person name="Cao Y.-Z."/>
            <person name="Jiang C."/>
            <person name="Tan B.-Y."/>
            <person name="Wang Z."/>
            <person name="Feng S."/>
            <person name="Zhang L."/>
            <person name="Su X.-H."/>
            <person name="Brejova B."/>
            <person name="Vinar T."/>
            <person name="Xu M."/>
            <person name="Wang M.-X."/>
            <person name="Zhang S.-G."/>
            <person name="Huang M.-R."/>
            <person name="Wu R."/>
            <person name="Zhou Y."/>
        </authorList>
    </citation>
    <scope>NUCLEOTIDE SEQUENCE [LARGE SCALE GENOMIC DNA]</scope>
    <source>
        <strain evidence="1 2">MB_m1</strain>
    </source>
</reference>
<keyword evidence="2" id="KW-1185">Reference proteome</keyword>
<dbReference type="eggNOG" id="ENOG502S7Q5">
    <property type="taxonomic scope" value="Eukaryota"/>
</dbReference>
<dbReference type="PANTHER" id="PTHR38797">
    <property type="entry name" value="NUCLEAR PORE COMPLEX PROTEIN NUP85-RELATED"/>
    <property type="match status" value="1"/>
</dbReference>
<gene>
    <name evidence="1" type="ORF">MBM_03590</name>
</gene>
<dbReference type="KEGG" id="mbe:MBM_03590"/>
<dbReference type="EMBL" id="JH921433">
    <property type="protein sequence ID" value="EKD18597.1"/>
    <property type="molecule type" value="Genomic_DNA"/>
</dbReference>
<dbReference type="OMA" id="WINQNAF"/>
<organism evidence="1 2">
    <name type="scientific">Marssonina brunnea f. sp. multigermtubi (strain MB_m1)</name>
    <name type="common">Marssonina leaf spot fungus</name>
    <dbReference type="NCBI Taxonomy" id="1072389"/>
    <lineage>
        <taxon>Eukaryota</taxon>
        <taxon>Fungi</taxon>
        <taxon>Dikarya</taxon>
        <taxon>Ascomycota</taxon>
        <taxon>Pezizomycotina</taxon>
        <taxon>Leotiomycetes</taxon>
        <taxon>Helotiales</taxon>
        <taxon>Drepanopezizaceae</taxon>
        <taxon>Drepanopeziza</taxon>
    </lineage>
</organism>
<dbReference type="HOGENOM" id="CLU_035263_2_0_1"/>
<proteinExistence type="predicted"/>
<dbReference type="Proteomes" id="UP000006753">
    <property type="component" value="Unassembled WGS sequence"/>
</dbReference>
<evidence type="ECO:0000313" key="2">
    <source>
        <dbReference type="Proteomes" id="UP000006753"/>
    </source>
</evidence>
<dbReference type="GeneID" id="18759525"/>
<evidence type="ECO:0000313" key="1">
    <source>
        <dbReference type="EMBL" id="EKD18597.1"/>
    </source>
</evidence>
<dbReference type="InterPro" id="IPR053204">
    <property type="entry name" value="Oxopyrrolidines_Biosynth-assoc"/>
</dbReference>
<dbReference type="AlphaFoldDB" id="K1X0U8"/>
<accession>K1X0U8</accession>
<protein>
    <submittedName>
        <fullName evidence="1">Uncharacterized protein</fullName>
    </submittedName>
</protein>
<name>K1X0U8_MARBU</name>
<dbReference type="STRING" id="1072389.K1X0U8"/>
<dbReference type="InterPro" id="IPR022085">
    <property type="entry name" value="OpdG"/>
</dbReference>